<dbReference type="InterPro" id="IPR013216">
    <property type="entry name" value="Methyltransf_11"/>
</dbReference>
<evidence type="ECO:0000313" key="3">
    <source>
        <dbReference type="Proteomes" id="UP000812270"/>
    </source>
</evidence>
<name>A0A9E2SCW8_9BACT</name>
<dbReference type="PANTHER" id="PTHR43861:SF1">
    <property type="entry name" value="TRANS-ACONITATE 2-METHYLTRANSFERASE"/>
    <property type="match status" value="1"/>
</dbReference>
<evidence type="ECO:0000313" key="2">
    <source>
        <dbReference type="EMBL" id="MBV4360341.1"/>
    </source>
</evidence>
<feature type="domain" description="Methyltransferase type 11" evidence="1">
    <location>
        <begin position="42"/>
        <end position="136"/>
    </location>
</feature>
<comment type="caution">
    <text evidence="2">The sequence shown here is derived from an EMBL/GenBank/DDBJ whole genome shotgun (WGS) entry which is preliminary data.</text>
</comment>
<proteinExistence type="predicted"/>
<dbReference type="Pfam" id="PF08241">
    <property type="entry name" value="Methyltransf_11"/>
    <property type="match status" value="1"/>
</dbReference>
<gene>
    <name evidence="2" type="ORF">KTO63_24460</name>
</gene>
<reference evidence="2" key="1">
    <citation type="submission" date="2021-06" db="EMBL/GenBank/DDBJ databases">
        <authorList>
            <person name="Huq M.A."/>
        </authorList>
    </citation>
    <scope>NUCLEOTIDE SEQUENCE</scope>
    <source>
        <strain evidence="2">MAH-26</strain>
    </source>
</reference>
<dbReference type="PANTHER" id="PTHR43861">
    <property type="entry name" value="TRANS-ACONITATE 2-METHYLTRANSFERASE-RELATED"/>
    <property type="match status" value="1"/>
</dbReference>
<dbReference type="GO" id="GO:0032259">
    <property type="term" value="P:methylation"/>
    <property type="evidence" value="ECO:0007669"/>
    <property type="project" value="UniProtKB-KW"/>
</dbReference>
<keyword evidence="2" id="KW-0489">Methyltransferase</keyword>
<sequence>MKPIEAYKFWSEQYDSNENKTRDLEAVALREMLAGIAFERCLEIGCGTGKNTTWFVEKADQVTSVDISEEMLAKAKDKIRSAKVNFRQADITAPWNFADGYYDLVSFSLVLEHIQNLDHIFSEAAKVLKNGGYVYVGELHPFKQYSGSKARFETENGTQTVECFNHNVSEFTQTAARHGFSVLSLNEYFDDNDVQTLPRILSIVFKKTGRLSLHD</sequence>
<dbReference type="RefSeq" id="WP_217794626.1">
    <property type="nucleotide sequence ID" value="NZ_JAHSPG010000018.1"/>
</dbReference>
<dbReference type="GO" id="GO:0008757">
    <property type="term" value="F:S-adenosylmethionine-dependent methyltransferase activity"/>
    <property type="evidence" value="ECO:0007669"/>
    <property type="project" value="InterPro"/>
</dbReference>
<dbReference type="Proteomes" id="UP000812270">
    <property type="component" value="Unassembled WGS sequence"/>
</dbReference>
<dbReference type="EMBL" id="JAHSPG010000018">
    <property type="protein sequence ID" value="MBV4360341.1"/>
    <property type="molecule type" value="Genomic_DNA"/>
</dbReference>
<protein>
    <submittedName>
        <fullName evidence="2">Methyltransferase domain-containing protein</fullName>
    </submittedName>
</protein>
<evidence type="ECO:0000259" key="1">
    <source>
        <dbReference type="Pfam" id="PF08241"/>
    </source>
</evidence>
<dbReference type="CDD" id="cd02440">
    <property type="entry name" value="AdoMet_MTases"/>
    <property type="match status" value="1"/>
</dbReference>
<dbReference type="AlphaFoldDB" id="A0A9E2SCW8"/>
<keyword evidence="3" id="KW-1185">Reference proteome</keyword>
<organism evidence="2 3">
    <name type="scientific">Pinibacter aurantiacus</name>
    <dbReference type="NCBI Taxonomy" id="2851599"/>
    <lineage>
        <taxon>Bacteria</taxon>
        <taxon>Pseudomonadati</taxon>
        <taxon>Bacteroidota</taxon>
        <taxon>Chitinophagia</taxon>
        <taxon>Chitinophagales</taxon>
        <taxon>Chitinophagaceae</taxon>
        <taxon>Pinibacter</taxon>
    </lineage>
</organism>
<keyword evidence="2" id="KW-0808">Transferase</keyword>
<accession>A0A9E2SCW8</accession>